<gene>
    <name evidence="2" type="ORF">RGR602_PB00123</name>
</gene>
<dbReference type="EMBL" id="CP006879">
    <property type="protein sequence ID" value="AJD43662.1"/>
    <property type="molecule type" value="Genomic_DNA"/>
</dbReference>
<geneLocation type="plasmid" evidence="2 3">
    <name>pRgalR602b</name>
</geneLocation>
<evidence type="ECO:0000313" key="3">
    <source>
        <dbReference type="Proteomes" id="UP000031368"/>
    </source>
</evidence>
<accession>A0A0B4XAU6</accession>
<organism evidence="2 3">
    <name type="scientific">Rhizobium gallicum bv. gallicum R602sp</name>
    <dbReference type="NCBI Taxonomy" id="1041138"/>
    <lineage>
        <taxon>Bacteria</taxon>
        <taxon>Pseudomonadati</taxon>
        <taxon>Pseudomonadota</taxon>
        <taxon>Alphaproteobacteria</taxon>
        <taxon>Hyphomicrobiales</taxon>
        <taxon>Rhizobiaceae</taxon>
        <taxon>Rhizobium/Agrobacterium group</taxon>
        <taxon>Rhizobium</taxon>
    </lineage>
</organism>
<dbReference type="RefSeq" id="WP_082046636.1">
    <property type="nucleotide sequence ID" value="NZ_CP006879.1"/>
</dbReference>
<keyword evidence="2" id="KW-0614">Plasmid</keyword>
<dbReference type="HOGENOM" id="CLU_2234363_0_0_5"/>
<dbReference type="InterPro" id="IPR019627">
    <property type="entry name" value="YAcAr"/>
</dbReference>
<dbReference type="KEGG" id="rga:RGR602_PB00123"/>
<dbReference type="AlphaFoldDB" id="A0A0B4XAU6"/>
<feature type="domain" description="YspA cpYpsA-related SLOG" evidence="1">
    <location>
        <begin position="2"/>
        <end position="57"/>
    </location>
</feature>
<dbReference type="Pfam" id="PF10686">
    <property type="entry name" value="YAcAr"/>
    <property type="match status" value="1"/>
</dbReference>
<sequence>MDYNDRERIWAKLDPCQASRHGPAARRFAQECRAHRRLWAEARKVTQISFKPNWTKHAKAAPFRRNDEMLSVMPAGLIAFPGSGITGNLADKTRRLGIPVWRAGD</sequence>
<evidence type="ECO:0000259" key="1">
    <source>
        <dbReference type="Pfam" id="PF10686"/>
    </source>
</evidence>
<proteinExistence type="predicted"/>
<keyword evidence="3" id="KW-1185">Reference proteome</keyword>
<evidence type="ECO:0000313" key="2">
    <source>
        <dbReference type="EMBL" id="AJD43662.1"/>
    </source>
</evidence>
<protein>
    <recommendedName>
        <fullName evidence="1">YspA cpYpsA-related SLOG domain-containing protein</fullName>
    </recommendedName>
</protein>
<name>A0A0B4XAU6_9HYPH</name>
<reference evidence="2 3" key="1">
    <citation type="submission" date="2013-11" db="EMBL/GenBank/DDBJ databases">
        <title>Complete genome sequence of Rhizobium gallicum bv. gallicum R602.</title>
        <authorList>
            <person name="Bustos P."/>
            <person name="Santamaria R.I."/>
            <person name="Lozano L."/>
            <person name="Acosta J.L."/>
            <person name="Ormeno-Orrillo E."/>
            <person name="Rogel M.A."/>
            <person name="Romero D."/>
            <person name="Cevallos M.A."/>
            <person name="Martinez-Romero E."/>
            <person name="Gonzalez V."/>
        </authorList>
    </citation>
    <scope>NUCLEOTIDE SEQUENCE [LARGE SCALE GENOMIC DNA]</scope>
    <source>
        <strain evidence="2 3">R602</strain>
        <plasmid evidence="2 3">pRgalR602b</plasmid>
    </source>
</reference>
<dbReference type="Proteomes" id="UP000031368">
    <property type="component" value="Plasmid pRgalR602b"/>
</dbReference>